<gene>
    <name evidence="3" type="ORF">B7P33_04220</name>
</gene>
<dbReference type="InterPro" id="IPR046216">
    <property type="entry name" value="DUF6249"/>
</dbReference>
<dbReference type="EMBL" id="NBWU01000001">
    <property type="protein sequence ID" value="PCE66508.1"/>
    <property type="molecule type" value="Genomic_DNA"/>
</dbReference>
<feature type="transmembrane region" description="Helical" evidence="1">
    <location>
        <begin position="89"/>
        <end position="108"/>
    </location>
</feature>
<feature type="transmembrane region" description="Helical" evidence="1">
    <location>
        <begin position="6"/>
        <end position="23"/>
    </location>
</feature>
<keyword evidence="1" id="KW-0472">Membrane</keyword>
<protein>
    <recommendedName>
        <fullName evidence="2">DUF6249 domain-containing protein</fullName>
    </recommendedName>
</protein>
<accession>A0A2A4GES4</accession>
<dbReference type="Pfam" id="PF19762">
    <property type="entry name" value="DUF6249"/>
    <property type="match status" value="1"/>
</dbReference>
<evidence type="ECO:0000259" key="2">
    <source>
        <dbReference type="Pfam" id="PF19762"/>
    </source>
</evidence>
<keyword evidence="4" id="KW-1185">Reference proteome</keyword>
<evidence type="ECO:0000256" key="1">
    <source>
        <dbReference type="SAM" id="Phobius"/>
    </source>
</evidence>
<reference evidence="3 4" key="1">
    <citation type="submission" date="2017-04" db="EMBL/GenBank/DDBJ databases">
        <title>A new member of the family Flavobacteriaceae isolated from ascidians.</title>
        <authorList>
            <person name="Chen L."/>
        </authorList>
    </citation>
    <scope>NUCLEOTIDE SEQUENCE [LARGE SCALE GENOMIC DNA]</scope>
    <source>
        <strain evidence="3 4">HQA918</strain>
    </source>
</reference>
<comment type="caution">
    <text evidence="3">The sequence shown here is derived from an EMBL/GenBank/DDBJ whole genome shotgun (WGS) entry which is preliminary data.</text>
</comment>
<dbReference type="Proteomes" id="UP000219559">
    <property type="component" value="Unassembled WGS sequence"/>
</dbReference>
<keyword evidence="1" id="KW-1133">Transmembrane helix</keyword>
<sequence>MGAEVIIVPALFGIVFGMFYLYISARNKERLALIEKGADASIFFNKAKRLTPFWKVFILNVSLLMIGLGIGIFIAAILEQSGFLNDAVYPSAIFTFGGIGLLVGFFMTKKLQE</sequence>
<organism evidence="3 4">
    <name type="scientific">Sediminicola luteus</name>
    <dbReference type="NCBI Taxonomy" id="319238"/>
    <lineage>
        <taxon>Bacteria</taxon>
        <taxon>Pseudomonadati</taxon>
        <taxon>Bacteroidota</taxon>
        <taxon>Flavobacteriia</taxon>
        <taxon>Flavobacteriales</taxon>
        <taxon>Flavobacteriaceae</taxon>
        <taxon>Sediminicola</taxon>
    </lineage>
</organism>
<feature type="transmembrane region" description="Helical" evidence="1">
    <location>
        <begin position="56"/>
        <end position="77"/>
    </location>
</feature>
<dbReference type="RefSeq" id="WP_097442030.1">
    <property type="nucleotide sequence ID" value="NZ_NBWU01000001.1"/>
</dbReference>
<feature type="domain" description="DUF6249" evidence="2">
    <location>
        <begin position="7"/>
        <end position="109"/>
    </location>
</feature>
<dbReference type="OrthoDB" id="679295at2"/>
<dbReference type="AlphaFoldDB" id="A0A2A4GES4"/>
<evidence type="ECO:0000313" key="3">
    <source>
        <dbReference type="EMBL" id="PCE66508.1"/>
    </source>
</evidence>
<evidence type="ECO:0000313" key="4">
    <source>
        <dbReference type="Proteomes" id="UP000219559"/>
    </source>
</evidence>
<name>A0A2A4GES4_9FLAO</name>
<proteinExistence type="predicted"/>
<keyword evidence="1" id="KW-0812">Transmembrane</keyword>